<feature type="transmembrane region" description="Helical" evidence="1">
    <location>
        <begin position="73"/>
        <end position="90"/>
    </location>
</feature>
<sequence>MKLNGGIIRSGKSLPKRSGCAASLGRVLLREPRTRKPPSSNFLALRVLPVPHTRAQHSAPIFQRTQRRSKTRIFVWSVGLAFSGYVYHRFRSLGGYEGIVFLDDLKKSNKNFDEVLTGIVAAADPTMLKLLLRNDLTGQLSISPSRSHDQFQHFANLIVKAAEDYDAAGDPQRALRTYLLGLLTMRLSLNVGISDLTTIVLFGNKLSDRVEVWIKQRVIRPEASEIAKKLSRTAGGDAGRLLWMLQQRANSSSRKEAQGFRRWMGTRKQQSDIPLVNISELDPLPAEIPQEELRRVFVRVAQSWENDSDIDKALGWYMLAATINCIGLRHSERIPDGAVLLISKEKITNTHPHRALLESIHGSYSWMPIQIQGSVVVKKLSPNSNDPTSYLGLVRQLACDPQYARNYFVHMQSLASTKQPPKPIDVGGTEWEIFSN</sequence>
<accession>A0ABQ0M1U9</accession>
<dbReference type="EMBL" id="DF849438">
    <property type="protein sequence ID" value="GAT57336.1"/>
    <property type="molecule type" value="Genomic_DNA"/>
</dbReference>
<evidence type="ECO:0000313" key="3">
    <source>
        <dbReference type="Proteomes" id="UP000815677"/>
    </source>
</evidence>
<organism evidence="2 3">
    <name type="scientific">Mycena chlorophos</name>
    <name type="common">Agaric fungus</name>
    <name type="synonym">Agaricus chlorophos</name>
    <dbReference type="NCBI Taxonomy" id="658473"/>
    <lineage>
        <taxon>Eukaryota</taxon>
        <taxon>Fungi</taxon>
        <taxon>Dikarya</taxon>
        <taxon>Basidiomycota</taxon>
        <taxon>Agaricomycotina</taxon>
        <taxon>Agaricomycetes</taxon>
        <taxon>Agaricomycetidae</taxon>
        <taxon>Agaricales</taxon>
        <taxon>Marasmiineae</taxon>
        <taxon>Mycenaceae</taxon>
        <taxon>Mycena</taxon>
    </lineage>
</organism>
<evidence type="ECO:0000256" key="1">
    <source>
        <dbReference type="SAM" id="Phobius"/>
    </source>
</evidence>
<gene>
    <name evidence="2" type="ORF">MCHLO_13885</name>
</gene>
<proteinExistence type="predicted"/>
<keyword evidence="1" id="KW-0472">Membrane</keyword>
<evidence type="ECO:0000313" key="2">
    <source>
        <dbReference type="EMBL" id="GAT57336.1"/>
    </source>
</evidence>
<keyword evidence="3" id="KW-1185">Reference proteome</keyword>
<keyword evidence="1" id="KW-1133">Transmembrane helix</keyword>
<dbReference type="Proteomes" id="UP000815677">
    <property type="component" value="Unassembled WGS sequence"/>
</dbReference>
<name>A0ABQ0M1U9_MYCCL</name>
<protein>
    <submittedName>
        <fullName evidence="2">Uncharacterized protein</fullName>
    </submittedName>
</protein>
<keyword evidence="1" id="KW-0812">Transmembrane</keyword>
<reference evidence="2" key="1">
    <citation type="submission" date="2014-09" db="EMBL/GenBank/DDBJ databases">
        <title>Genome sequence of the luminous mushroom Mycena chlorophos for searching fungal bioluminescence genes.</title>
        <authorList>
            <person name="Tanaka Y."/>
            <person name="Kasuga D."/>
            <person name="Oba Y."/>
            <person name="Hase S."/>
            <person name="Sato K."/>
            <person name="Oba Y."/>
            <person name="Sakakibara Y."/>
        </authorList>
    </citation>
    <scope>NUCLEOTIDE SEQUENCE</scope>
</reference>